<dbReference type="AlphaFoldDB" id="A0A6N3CEM5"/>
<organism evidence="1">
    <name type="scientific">Intestinibacter bartlettii</name>
    <dbReference type="NCBI Taxonomy" id="261299"/>
    <lineage>
        <taxon>Bacteria</taxon>
        <taxon>Bacillati</taxon>
        <taxon>Bacillota</taxon>
        <taxon>Clostridia</taxon>
        <taxon>Peptostreptococcales</taxon>
        <taxon>Peptostreptococcaceae</taxon>
        <taxon>Intestinibacter</taxon>
    </lineage>
</organism>
<gene>
    <name evidence="1" type="ORF">IBLFYP30_01821</name>
</gene>
<evidence type="ECO:0000313" key="1">
    <source>
        <dbReference type="EMBL" id="VYU13458.1"/>
    </source>
</evidence>
<dbReference type="EMBL" id="CACRUE010000026">
    <property type="protein sequence ID" value="VYU13458.1"/>
    <property type="molecule type" value="Genomic_DNA"/>
</dbReference>
<protein>
    <submittedName>
        <fullName evidence="1">Uncharacterized protein</fullName>
    </submittedName>
</protein>
<name>A0A6N3CEM5_9FIRM</name>
<accession>A0A6N3CEM5</accession>
<sequence>MEIRYVTSMDNPLDISKIYEQSWKYAYKNIIKYSYKSMRTKLDCS</sequence>
<dbReference type="RefSeq" id="WP_024036991.1">
    <property type="nucleotide sequence ID" value="NZ_CACRUE010000026.1"/>
</dbReference>
<reference evidence="1" key="1">
    <citation type="submission" date="2019-11" db="EMBL/GenBank/DDBJ databases">
        <authorList>
            <person name="Feng L."/>
        </authorList>
    </citation>
    <scope>NUCLEOTIDE SEQUENCE</scope>
    <source>
        <strain evidence="1">IbartlettiiLFYP30</strain>
    </source>
</reference>
<proteinExistence type="predicted"/>